<dbReference type="KEGG" id="aor:AO090003000492"/>
<dbReference type="Proteomes" id="UP000006564">
    <property type="component" value="Chromosome 2"/>
</dbReference>
<feature type="coiled-coil region" evidence="2">
    <location>
        <begin position="852"/>
        <end position="879"/>
    </location>
</feature>
<keyword evidence="2" id="KW-0175">Coiled coil</keyword>
<dbReference type="SMART" id="SM00671">
    <property type="entry name" value="SEL1"/>
    <property type="match status" value="10"/>
</dbReference>
<dbReference type="Gene3D" id="1.25.40.10">
    <property type="entry name" value="Tetratricopeptide repeat domain"/>
    <property type="match status" value="3"/>
</dbReference>
<name>Q2UL99_ASPOR</name>
<evidence type="ECO:0000313" key="4">
    <source>
        <dbReference type="EMBL" id="BAE57666.1"/>
    </source>
</evidence>
<dbReference type="EMBL" id="BA000050">
    <property type="protein sequence ID" value="BAE57666.1"/>
    <property type="molecule type" value="Genomic_DNA"/>
</dbReference>
<feature type="region of interest" description="Disordered" evidence="3">
    <location>
        <begin position="31"/>
        <end position="59"/>
    </location>
</feature>
<dbReference type="SUPFAM" id="SSF81901">
    <property type="entry name" value="HCP-like"/>
    <property type="match status" value="3"/>
</dbReference>
<comment type="similarity">
    <text evidence="1">Belongs to the sel-1 family.</text>
</comment>
<feature type="compositionally biased region" description="Basic and acidic residues" evidence="3">
    <location>
        <begin position="771"/>
        <end position="784"/>
    </location>
</feature>
<feature type="region of interest" description="Disordered" evidence="3">
    <location>
        <begin position="753"/>
        <end position="798"/>
    </location>
</feature>
<dbReference type="InterPro" id="IPR011990">
    <property type="entry name" value="TPR-like_helical_dom_sf"/>
</dbReference>
<dbReference type="InterPro" id="IPR050767">
    <property type="entry name" value="Sel1_AlgK"/>
</dbReference>
<dbReference type="GO" id="GO:0036503">
    <property type="term" value="P:ERAD pathway"/>
    <property type="evidence" value="ECO:0007669"/>
    <property type="project" value="TreeGrafter"/>
</dbReference>
<dbReference type="InterPro" id="IPR006597">
    <property type="entry name" value="Sel1-like"/>
</dbReference>
<dbReference type="Pfam" id="PF08238">
    <property type="entry name" value="Sel1"/>
    <property type="match status" value="9"/>
</dbReference>
<protein>
    <submittedName>
        <fullName evidence="4">DNA, SC003</fullName>
    </submittedName>
</protein>
<dbReference type="PANTHER" id="PTHR11102">
    <property type="entry name" value="SEL-1-LIKE PROTEIN"/>
    <property type="match status" value="1"/>
</dbReference>
<feature type="compositionally biased region" description="Basic and acidic residues" evidence="3">
    <location>
        <begin position="967"/>
        <end position="983"/>
    </location>
</feature>
<reference evidence="4 5" key="1">
    <citation type="journal article" date="2005" name="Nature">
        <title>Genome sequencing and analysis of Aspergillus oryzae.</title>
        <authorList>
            <person name="Machida M."/>
            <person name="Asai K."/>
            <person name="Sano M."/>
            <person name="Tanaka T."/>
            <person name="Kumagai T."/>
            <person name="Terai G."/>
            <person name="Kusumoto K."/>
            <person name="Arima T."/>
            <person name="Akita O."/>
            <person name="Kashiwagi Y."/>
            <person name="Abe K."/>
            <person name="Gomi K."/>
            <person name="Horiuchi H."/>
            <person name="Kitamoto K."/>
            <person name="Kobayashi T."/>
            <person name="Takeuchi M."/>
            <person name="Denning D.W."/>
            <person name="Galagan J.E."/>
            <person name="Nierman W.C."/>
            <person name="Yu J."/>
            <person name="Archer D.B."/>
            <person name="Bennett J.W."/>
            <person name="Bhatnagar D."/>
            <person name="Cleveland T.E."/>
            <person name="Fedorova N.D."/>
            <person name="Gotoh O."/>
            <person name="Horikawa H."/>
            <person name="Hosoyama A."/>
            <person name="Ichinomiya M."/>
            <person name="Igarashi R."/>
            <person name="Iwashita K."/>
            <person name="Juvvadi P.R."/>
            <person name="Kato M."/>
            <person name="Kato Y."/>
            <person name="Kin T."/>
            <person name="Kokubun A."/>
            <person name="Maeda H."/>
            <person name="Maeyama N."/>
            <person name="Maruyama J."/>
            <person name="Nagasaki H."/>
            <person name="Nakajima T."/>
            <person name="Oda K."/>
            <person name="Okada K."/>
            <person name="Paulsen I."/>
            <person name="Sakamoto K."/>
            <person name="Sawano T."/>
            <person name="Takahashi M."/>
            <person name="Takase K."/>
            <person name="Terabayashi Y."/>
            <person name="Wortman J."/>
            <person name="Yamada O."/>
            <person name="Yamagata Y."/>
            <person name="Anazawa H."/>
            <person name="Hata Y."/>
            <person name="Koide Y."/>
            <person name="Komori T."/>
            <person name="Koyama Y."/>
            <person name="Minetoki T."/>
            <person name="Suharnan S."/>
            <person name="Tanaka A."/>
            <person name="Isono K."/>
            <person name="Kuhara S."/>
            <person name="Ogasawara N."/>
            <person name="Kikuchi H."/>
        </authorList>
    </citation>
    <scope>NUCLEOTIDE SEQUENCE [LARGE SCALE GENOMIC DNA]</scope>
    <source>
        <strain evidence="5">ATCC 42149 / RIB 40</strain>
    </source>
</reference>
<dbReference type="PANTHER" id="PTHR11102:SF147">
    <property type="entry name" value="SEL1L ADAPTOR SUBUNIT OF ERAD E3 UBIQUITIN LIGASE"/>
    <property type="match status" value="1"/>
</dbReference>
<proteinExistence type="inferred from homology"/>
<sequence length="1018" mass="114264">MGVELNVRWKLTPLDYGLVLLQALAVESKAPTDVAHESHQHSNQSPGGPEGSGARPGSQHVDTALKILRNSKIPTVTSEKPSGILGNTLHYFREAFRVLFLNGPPSDNAERQKIHPNVAKAVDELKIAAQKDQNPDAMFLLAELNFYGNYTHPRDFKQAFQWYQSLASATGNSTAQYMVGFMYATGIGGGVERDQAKALLYHTFAAEGGNTRSEMTLAYRNHAGIGMPRNCDHATYYYKKVADKAIQYFRSGPPGGHSMIRESYRWADEEGGVYGEGASVSSSGPNVMRDAAHSSSEASLEDVLEYLDLMSRKGELKATFSLGKMHYEGSRGLPRNLRKAMKYFKQITKRYWNKDGSVNPNHPLGIEKLASKAAGHIGLMYLRGEGVEQNFATALTWFRRGVTNGDSLCQHQMGLMYLHGYGVQQDAFRAASFFKSASEQDFPAAETRLGALFLDQGDVPTATRYFELAARWGWMEAFYYLAELSNNGIGRERHCGMAASYYKMVAERAEVIHSSFDEANTAYENGDKERALVAAMMAAEQGYEHAQSNVAFLLDEQRSLMSFDRILPGAKKPRPSLLRNAALALIYWTRSAKQTNIDSLVKMGDYYLGGIGIAADAEKASSCYHSAAEVHYSAQAYWNLGWMHENGIAVEQDFHMAKRYYDLALETSTEAYLPVKLSLLKLRLRSYWNRITNGKINSIQDEEVVKRRFNIGGSSRPLRPLFNLYESRFSEYPQTLIRCNHFKKRRRVESAASALSKPFKSPLRRPPQVSETKHEALSKEEKNVAPRPSLKHNNADINDARTLPVISSSPSSAHALAYTIPTSPSSLESRKRKAQINHLTASKKPVFSDPVILDLQKQERALQSRLAILRSELDTAQQALQLESSSKDADLQSLITKWKSVSQSAAEEVFSGAQERVARMGGIKAWRERMKNNNAQWEQEEMETWYGSAEAEGADVDEDELEARKAEMLRGRKKSHNEERENKEVEDEEFTMDFMLKTLNIDLKVIGYDKAHQIWIKE</sequence>
<organism evidence="4 5">
    <name type="scientific">Aspergillus oryzae (strain ATCC 42149 / RIB 40)</name>
    <name type="common">Yellow koji mold</name>
    <dbReference type="NCBI Taxonomy" id="510516"/>
    <lineage>
        <taxon>Eukaryota</taxon>
        <taxon>Fungi</taxon>
        <taxon>Dikarya</taxon>
        <taxon>Ascomycota</taxon>
        <taxon>Pezizomycotina</taxon>
        <taxon>Eurotiomycetes</taxon>
        <taxon>Eurotiomycetidae</taxon>
        <taxon>Eurotiales</taxon>
        <taxon>Aspergillaceae</taxon>
        <taxon>Aspergillus</taxon>
        <taxon>Aspergillus subgen. Circumdati</taxon>
    </lineage>
</organism>
<dbReference type="STRING" id="510516.Q2UL99"/>
<accession>Q2UL99</accession>
<evidence type="ECO:0000256" key="2">
    <source>
        <dbReference type="SAM" id="Coils"/>
    </source>
</evidence>
<evidence type="ECO:0000313" key="5">
    <source>
        <dbReference type="Proteomes" id="UP000006564"/>
    </source>
</evidence>
<keyword evidence="5" id="KW-1185">Reference proteome</keyword>
<evidence type="ECO:0000256" key="3">
    <source>
        <dbReference type="SAM" id="MobiDB-lite"/>
    </source>
</evidence>
<feature type="region of interest" description="Disordered" evidence="3">
    <location>
        <begin position="967"/>
        <end position="987"/>
    </location>
</feature>
<evidence type="ECO:0000256" key="1">
    <source>
        <dbReference type="ARBA" id="ARBA00038101"/>
    </source>
</evidence>
<gene>
    <name evidence="4" type="ORF">AO090003000492</name>
</gene>
<dbReference type="RefSeq" id="XP_023089985.1">
    <property type="nucleotide sequence ID" value="XM_023234914.1"/>
</dbReference>
<dbReference type="EMBL" id="AP007155">
    <property type="protein sequence ID" value="BAE57666.1"/>
    <property type="molecule type" value="Genomic_DNA"/>
</dbReference>
<dbReference type="GeneID" id="10099376"/>
<dbReference type="Gene3D" id="6.10.140.1020">
    <property type="match status" value="1"/>
</dbReference>
<dbReference type="HOGENOM" id="CLU_007931_0_0_1"/>
<dbReference type="AlphaFoldDB" id="Q2UL99"/>
<dbReference type="GO" id="GO:0005789">
    <property type="term" value="C:endoplasmic reticulum membrane"/>
    <property type="evidence" value="ECO:0007669"/>
    <property type="project" value="TreeGrafter"/>
</dbReference>